<dbReference type="GO" id="GO:0016491">
    <property type="term" value="F:oxidoreductase activity"/>
    <property type="evidence" value="ECO:0007669"/>
    <property type="project" value="UniProtKB-KW"/>
</dbReference>
<dbReference type="Pfam" id="PF00881">
    <property type="entry name" value="Nitroreductase"/>
    <property type="match status" value="1"/>
</dbReference>
<dbReference type="EMBL" id="FOIR01000002">
    <property type="protein sequence ID" value="SEW20977.1"/>
    <property type="molecule type" value="Genomic_DNA"/>
</dbReference>
<evidence type="ECO:0000313" key="8">
    <source>
        <dbReference type="EMBL" id="SEW20977.1"/>
    </source>
</evidence>
<evidence type="ECO:0000259" key="7">
    <source>
        <dbReference type="Pfam" id="PF00881"/>
    </source>
</evidence>
<evidence type="ECO:0000256" key="1">
    <source>
        <dbReference type="ARBA" id="ARBA00001917"/>
    </source>
</evidence>
<keyword evidence="9" id="KW-1185">Reference proteome</keyword>
<dbReference type="STRING" id="1267423.SAMN05216290_1940"/>
<evidence type="ECO:0000256" key="5">
    <source>
        <dbReference type="ARBA" id="ARBA00022857"/>
    </source>
</evidence>
<dbReference type="Proteomes" id="UP000199437">
    <property type="component" value="Unassembled WGS sequence"/>
</dbReference>
<dbReference type="PANTHER" id="PTHR43673">
    <property type="entry name" value="NAD(P)H NITROREDUCTASE YDGI-RELATED"/>
    <property type="match status" value="1"/>
</dbReference>
<evidence type="ECO:0000313" key="9">
    <source>
        <dbReference type="Proteomes" id="UP000199437"/>
    </source>
</evidence>
<dbReference type="GeneID" id="99986658"/>
<evidence type="ECO:0000256" key="2">
    <source>
        <dbReference type="ARBA" id="ARBA00007118"/>
    </source>
</evidence>
<keyword evidence="3" id="KW-0285">Flavoprotein</keyword>
<dbReference type="CDD" id="cd02149">
    <property type="entry name" value="NfsB-like"/>
    <property type="match status" value="1"/>
</dbReference>
<name>A0A1I0Q1Y7_9BACT</name>
<dbReference type="AlphaFoldDB" id="A0A1I0Q1Y7"/>
<evidence type="ECO:0000256" key="4">
    <source>
        <dbReference type="ARBA" id="ARBA00022643"/>
    </source>
</evidence>
<keyword evidence="5" id="KW-0521">NADP</keyword>
<dbReference type="InterPro" id="IPR029479">
    <property type="entry name" value="Nitroreductase"/>
</dbReference>
<comment type="similarity">
    <text evidence="2">Belongs to the nitroreductase family.</text>
</comment>
<dbReference type="InterPro" id="IPR033878">
    <property type="entry name" value="NfsB-like"/>
</dbReference>
<gene>
    <name evidence="8" type="ORF">SAMN05216290_1940</name>
</gene>
<dbReference type="SUPFAM" id="SSF55469">
    <property type="entry name" value="FMN-dependent nitroreductase-like"/>
    <property type="match status" value="1"/>
</dbReference>
<reference evidence="9" key="1">
    <citation type="submission" date="2016-10" db="EMBL/GenBank/DDBJ databases">
        <authorList>
            <person name="Varghese N."/>
            <person name="Submissions S."/>
        </authorList>
    </citation>
    <scope>NUCLEOTIDE SEQUENCE [LARGE SCALE GENOMIC DNA]</scope>
    <source>
        <strain evidence="9">CGMCC 1.12402</strain>
    </source>
</reference>
<sequence length="210" mass="23597">MTFSEALQWRYATKRMNGQTVPQEKIDKILEAIQMAPTSSGLQPFEVIVISNPALKAQLKDEAAKQPQIVESSHVLVFAAWDTYTEERINAFFEFNNEVRDIPASQTDDYRKSLIKTFTSKTNEENFHHAAKQAGIALGFGLVAAALEEVDTTPMEGFDPAKVDEILGLKEKGLKSTLILSVGYRDAENDWLEGMKKVRKPKEELFTVID</sequence>
<comment type="cofactor">
    <cofactor evidence="1">
        <name>FMN</name>
        <dbReference type="ChEBI" id="CHEBI:58210"/>
    </cofactor>
</comment>
<protein>
    <submittedName>
        <fullName evidence="8">Nitroreductase</fullName>
    </submittedName>
</protein>
<evidence type="ECO:0000256" key="3">
    <source>
        <dbReference type="ARBA" id="ARBA00022630"/>
    </source>
</evidence>
<dbReference type="PANTHER" id="PTHR43673:SF2">
    <property type="entry name" value="NITROREDUCTASE"/>
    <property type="match status" value="1"/>
</dbReference>
<organism evidence="8 9">
    <name type="scientific">Roseivirga pacifica</name>
    <dbReference type="NCBI Taxonomy" id="1267423"/>
    <lineage>
        <taxon>Bacteria</taxon>
        <taxon>Pseudomonadati</taxon>
        <taxon>Bacteroidota</taxon>
        <taxon>Cytophagia</taxon>
        <taxon>Cytophagales</taxon>
        <taxon>Roseivirgaceae</taxon>
        <taxon>Roseivirga</taxon>
    </lineage>
</organism>
<proteinExistence type="inferred from homology"/>
<keyword evidence="4" id="KW-0288">FMN</keyword>
<feature type="domain" description="Nitroreductase" evidence="7">
    <location>
        <begin position="8"/>
        <end position="184"/>
    </location>
</feature>
<dbReference type="Gene3D" id="3.40.109.10">
    <property type="entry name" value="NADH Oxidase"/>
    <property type="match status" value="1"/>
</dbReference>
<dbReference type="InterPro" id="IPR000415">
    <property type="entry name" value="Nitroreductase-like"/>
</dbReference>
<dbReference type="RefSeq" id="WP_090258385.1">
    <property type="nucleotide sequence ID" value="NZ_FOIR01000002.1"/>
</dbReference>
<evidence type="ECO:0000256" key="6">
    <source>
        <dbReference type="ARBA" id="ARBA00023002"/>
    </source>
</evidence>
<keyword evidence="6" id="KW-0560">Oxidoreductase</keyword>
<accession>A0A1I0Q1Y7</accession>
<dbReference type="OrthoDB" id="9809288at2"/>